<dbReference type="InterPro" id="IPR013749">
    <property type="entry name" value="PM/HMP-P_kinase-1"/>
</dbReference>
<dbReference type="GO" id="GO:0008902">
    <property type="term" value="F:hydroxymethylpyrimidine kinase activity"/>
    <property type="evidence" value="ECO:0007669"/>
    <property type="project" value="UniProtKB-EC"/>
</dbReference>
<evidence type="ECO:0000256" key="4">
    <source>
        <dbReference type="ARBA" id="ARBA00009879"/>
    </source>
</evidence>
<dbReference type="GO" id="GO:0008972">
    <property type="term" value="F:phosphomethylpyrimidine kinase activity"/>
    <property type="evidence" value="ECO:0007669"/>
    <property type="project" value="UniProtKB-EC"/>
</dbReference>
<dbReference type="RefSeq" id="WP_132247611.1">
    <property type="nucleotide sequence ID" value="NZ_SLWV01000032.1"/>
</dbReference>
<evidence type="ECO:0000256" key="5">
    <source>
        <dbReference type="ARBA" id="ARBA00012135"/>
    </source>
</evidence>
<evidence type="ECO:0000256" key="7">
    <source>
        <dbReference type="ARBA" id="ARBA00019161"/>
    </source>
</evidence>
<evidence type="ECO:0000256" key="1">
    <source>
        <dbReference type="ARBA" id="ARBA00000151"/>
    </source>
</evidence>
<evidence type="ECO:0000256" key="10">
    <source>
        <dbReference type="ARBA" id="ARBA00022777"/>
    </source>
</evidence>
<evidence type="ECO:0000256" key="13">
    <source>
        <dbReference type="ARBA" id="ARBA00037917"/>
    </source>
</evidence>
<evidence type="ECO:0000256" key="3">
    <source>
        <dbReference type="ARBA" id="ARBA00004769"/>
    </source>
</evidence>
<dbReference type="GO" id="GO:0005829">
    <property type="term" value="C:cytosol"/>
    <property type="evidence" value="ECO:0007669"/>
    <property type="project" value="TreeGrafter"/>
</dbReference>
<evidence type="ECO:0000259" key="16">
    <source>
        <dbReference type="Pfam" id="PF08543"/>
    </source>
</evidence>
<comment type="catalytic activity">
    <reaction evidence="1">
        <text>4-amino-5-hydroxymethyl-2-methylpyrimidine + ATP = 4-amino-2-methyl-5-(phosphooxymethyl)pyrimidine + ADP + H(+)</text>
        <dbReference type="Rhea" id="RHEA:23096"/>
        <dbReference type="ChEBI" id="CHEBI:15378"/>
        <dbReference type="ChEBI" id="CHEBI:16892"/>
        <dbReference type="ChEBI" id="CHEBI:30616"/>
        <dbReference type="ChEBI" id="CHEBI:58354"/>
        <dbReference type="ChEBI" id="CHEBI:456216"/>
        <dbReference type="EC" id="2.7.1.49"/>
    </reaction>
</comment>
<reference evidence="17 18" key="1">
    <citation type="submission" date="2019-03" db="EMBL/GenBank/DDBJ databases">
        <title>Genomic Encyclopedia of Type Strains, Phase IV (KMG-IV): sequencing the most valuable type-strain genomes for metagenomic binning, comparative biology and taxonomic classification.</title>
        <authorList>
            <person name="Goeker M."/>
        </authorList>
    </citation>
    <scope>NUCLEOTIDE SEQUENCE [LARGE SCALE GENOMIC DNA]</scope>
    <source>
        <strain evidence="17 18">DSM 102940</strain>
    </source>
</reference>
<accession>A0A4R2K7M2</accession>
<dbReference type="SUPFAM" id="SSF53613">
    <property type="entry name" value="Ribokinase-like"/>
    <property type="match status" value="1"/>
</dbReference>
<dbReference type="InterPro" id="IPR029056">
    <property type="entry name" value="Ribokinase-like"/>
</dbReference>
<dbReference type="Gene3D" id="3.40.1190.20">
    <property type="match status" value="1"/>
</dbReference>
<gene>
    <name evidence="17" type="ORF">EV214_13219</name>
</gene>
<dbReference type="EC" id="2.7.4.7" evidence="6"/>
<keyword evidence="18" id="KW-1185">Reference proteome</keyword>
<protein>
    <recommendedName>
        <fullName evidence="7">Hydroxymethylpyrimidine/phosphomethylpyrimidine kinase</fullName>
        <ecNumber evidence="5">2.7.1.49</ecNumber>
        <ecNumber evidence="6">2.7.4.7</ecNumber>
    </recommendedName>
    <alternativeName>
        <fullName evidence="14">Hydroxymethylpyrimidine kinase</fullName>
    </alternativeName>
    <alternativeName>
        <fullName evidence="15">Hydroxymethylpyrimidine phosphate kinase</fullName>
    </alternativeName>
</protein>
<dbReference type="PANTHER" id="PTHR20858:SF17">
    <property type="entry name" value="HYDROXYMETHYLPYRIMIDINE_PHOSPHOMETHYLPYRIMIDINE KINASE THI20-RELATED"/>
    <property type="match status" value="1"/>
</dbReference>
<evidence type="ECO:0000256" key="9">
    <source>
        <dbReference type="ARBA" id="ARBA00022741"/>
    </source>
</evidence>
<feature type="domain" description="Pyridoxamine kinase/Phosphomethylpyrimidine kinase" evidence="16">
    <location>
        <begin position="11"/>
        <end position="254"/>
    </location>
</feature>
<evidence type="ECO:0000256" key="8">
    <source>
        <dbReference type="ARBA" id="ARBA00022679"/>
    </source>
</evidence>
<evidence type="ECO:0000256" key="11">
    <source>
        <dbReference type="ARBA" id="ARBA00022840"/>
    </source>
</evidence>
<comment type="caution">
    <text evidence="17">The sequence shown here is derived from an EMBL/GenBank/DDBJ whole genome shotgun (WGS) entry which is preliminary data.</text>
</comment>
<dbReference type="Proteomes" id="UP000294919">
    <property type="component" value="Unassembled WGS sequence"/>
</dbReference>
<evidence type="ECO:0000256" key="6">
    <source>
        <dbReference type="ARBA" id="ARBA00012963"/>
    </source>
</evidence>
<keyword evidence="10 17" id="KW-0418">Kinase</keyword>
<dbReference type="GO" id="GO:0005524">
    <property type="term" value="F:ATP binding"/>
    <property type="evidence" value="ECO:0007669"/>
    <property type="project" value="UniProtKB-KW"/>
</dbReference>
<dbReference type="CDD" id="cd01169">
    <property type="entry name" value="HMPP_kinase"/>
    <property type="match status" value="1"/>
</dbReference>
<keyword evidence="11" id="KW-0067">ATP-binding</keyword>
<evidence type="ECO:0000256" key="2">
    <source>
        <dbReference type="ARBA" id="ARBA00000565"/>
    </source>
</evidence>
<comment type="similarity">
    <text evidence="4">Belongs to the ThiD family.</text>
</comment>
<proteinExistence type="inferred from homology"/>
<dbReference type="OrthoDB" id="9810880at2"/>
<organism evidence="17 18">
    <name type="scientific">Marinisporobacter balticus</name>
    <dbReference type="NCBI Taxonomy" id="2018667"/>
    <lineage>
        <taxon>Bacteria</taxon>
        <taxon>Bacillati</taxon>
        <taxon>Bacillota</taxon>
        <taxon>Clostridia</taxon>
        <taxon>Peptostreptococcales</taxon>
        <taxon>Thermotaleaceae</taxon>
        <taxon>Marinisporobacter</taxon>
    </lineage>
</organism>
<comment type="pathway">
    <text evidence="3">Cofactor biosynthesis; thiamine diphosphate biosynthesis; 4-amino-2-methyl-5-diphosphomethylpyrimidine from 5-amino-1-(5-phospho-D-ribosyl)imidazole: step 3/3.</text>
</comment>
<evidence type="ECO:0000313" key="18">
    <source>
        <dbReference type="Proteomes" id="UP000294919"/>
    </source>
</evidence>
<keyword evidence="9" id="KW-0547">Nucleotide-binding</keyword>
<evidence type="ECO:0000313" key="17">
    <source>
        <dbReference type="EMBL" id="TCO69353.1"/>
    </source>
</evidence>
<dbReference type="NCBIfam" id="TIGR00097">
    <property type="entry name" value="HMP-P_kinase"/>
    <property type="match status" value="1"/>
</dbReference>
<dbReference type="PANTHER" id="PTHR20858">
    <property type="entry name" value="PHOSPHOMETHYLPYRIMIDINE KINASE"/>
    <property type="match status" value="1"/>
</dbReference>
<name>A0A4R2K7M2_9FIRM</name>
<keyword evidence="8" id="KW-0808">Transferase</keyword>
<dbReference type="GO" id="GO:0009228">
    <property type="term" value="P:thiamine biosynthetic process"/>
    <property type="evidence" value="ECO:0007669"/>
    <property type="project" value="UniProtKB-KW"/>
</dbReference>
<dbReference type="AlphaFoldDB" id="A0A4R2K7M2"/>
<evidence type="ECO:0000256" key="12">
    <source>
        <dbReference type="ARBA" id="ARBA00022977"/>
    </source>
</evidence>
<keyword evidence="12" id="KW-0784">Thiamine biosynthesis</keyword>
<comment type="pathway">
    <text evidence="13">Cofactor biosynthesis; thiamine diphosphate biosynthesis; 4-amino-2-methyl-5-diphosphomethylpyrimidine from 5-amino-1-(5-phospho-D-ribosyl)imidazole: step 2/3.</text>
</comment>
<dbReference type="Pfam" id="PF08543">
    <property type="entry name" value="Phos_pyr_kin"/>
    <property type="match status" value="1"/>
</dbReference>
<dbReference type="FunFam" id="3.40.1190.20:FF:000003">
    <property type="entry name" value="Phosphomethylpyrimidine kinase ThiD"/>
    <property type="match status" value="1"/>
</dbReference>
<evidence type="ECO:0000256" key="15">
    <source>
        <dbReference type="ARBA" id="ARBA00043176"/>
    </source>
</evidence>
<dbReference type="EC" id="2.7.1.49" evidence="5"/>
<dbReference type="InterPro" id="IPR004399">
    <property type="entry name" value="HMP/HMP-P_kinase_dom"/>
</dbReference>
<sequence length="268" mass="28777">MKHCLTIAGSDSSGGAGIQADLKTFSAHGTFGMSVITAVTAQNTQGVFDVQDIDPSVIAHQIEAIFDDISVHGIKIGMVSQTETIDIITKTLKKYPLPPLVLDPVMISKSGYDLLKPDAKKALIENLLPMATLITPNLPEAEEILGYKIEDLETMKKAAIDLHNLGPKYVLVKGGHLSETATDVLYDSVNFHLLHQEKIETPHTHGTGCTLSSAITANLAKGISIDEAVKVAKAYITNAIVHGFSIGHGVGPTHHFYELYKKAGMIND</sequence>
<dbReference type="EMBL" id="SLWV01000032">
    <property type="protein sequence ID" value="TCO69353.1"/>
    <property type="molecule type" value="Genomic_DNA"/>
</dbReference>
<comment type="catalytic activity">
    <reaction evidence="2">
        <text>4-amino-2-methyl-5-(phosphooxymethyl)pyrimidine + ATP = 4-amino-2-methyl-5-(diphosphooxymethyl)pyrimidine + ADP</text>
        <dbReference type="Rhea" id="RHEA:19893"/>
        <dbReference type="ChEBI" id="CHEBI:30616"/>
        <dbReference type="ChEBI" id="CHEBI:57841"/>
        <dbReference type="ChEBI" id="CHEBI:58354"/>
        <dbReference type="ChEBI" id="CHEBI:456216"/>
        <dbReference type="EC" id="2.7.4.7"/>
    </reaction>
</comment>
<evidence type="ECO:0000256" key="14">
    <source>
        <dbReference type="ARBA" id="ARBA00042102"/>
    </source>
</evidence>